<sequence>MLFLLQREGQPVFDPRARAPSKWLLDAGEDYNPKTTMTTSASTLNGAKRSNFVRAVVKRADRIGAERELFVTSMW</sequence>
<evidence type="ECO:0000313" key="1">
    <source>
        <dbReference type="EMBL" id="KFB35256.1"/>
    </source>
</evidence>
<name>A0A084VBB2_ANOSI</name>
<dbReference type="EnsemblMetazoa" id="ASIC001430-RA">
    <property type="protein sequence ID" value="ASIC001430-PA"/>
    <property type="gene ID" value="ASIC001430"/>
</dbReference>
<proteinExistence type="predicted"/>
<keyword evidence="3" id="KW-1185">Reference proteome</keyword>
<protein>
    <submittedName>
        <fullName evidence="1 2">DNA polymerase III subunit epsilon</fullName>
    </submittedName>
</protein>
<reference evidence="2" key="2">
    <citation type="submission" date="2020-05" db="UniProtKB">
        <authorList>
            <consortium name="EnsemblMetazoa"/>
        </authorList>
    </citation>
    <scope>IDENTIFICATION</scope>
</reference>
<dbReference type="Proteomes" id="UP000030765">
    <property type="component" value="Unassembled WGS sequence"/>
</dbReference>
<organism evidence="1">
    <name type="scientific">Anopheles sinensis</name>
    <name type="common">Mosquito</name>
    <dbReference type="NCBI Taxonomy" id="74873"/>
    <lineage>
        <taxon>Eukaryota</taxon>
        <taxon>Metazoa</taxon>
        <taxon>Ecdysozoa</taxon>
        <taxon>Arthropoda</taxon>
        <taxon>Hexapoda</taxon>
        <taxon>Insecta</taxon>
        <taxon>Pterygota</taxon>
        <taxon>Neoptera</taxon>
        <taxon>Endopterygota</taxon>
        <taxon>Diptera</taxon>
        <taxon>Nematocera</taxon>
        <taxon>Culicoidea</taxon>
        <taxon>Culicidae</taxon>
        <taxon>Anophelinae</taxon>
        <taxon>Anopheles</taxon>
    </lineage>
</organism>
<dbReference type="AlphaFoldDB" id="A0A084VBB2"/>
<dbReference type="EMBL" id="KE524351">
    <property type="protein sequence ID" value="KFB35256.1"/>
    <property type="molecule type" value="Genomic_DNA"/>
</dbReference>
<dbReference type="VEuPathDB" id="VectorBase:ASIC001430"/>
<evidence type="ECO:0000313" key="3">
    <source>
        <dbReference type="Proteomes" id="UP000030765"/>
    </source>
</evidence>
<evidence type="ECO:0000313" key="2">
    <source>
        <dbReference type="EnsemblMetazoa" id="ASIC001430-PA"/>
    </source>
</evidence>
<reference evidence="1 3" key="1">
    <citation type="journal article" date="2014" name="BMC Genomics">
        <title>Genome sequence of Anopheles sinensis provides insight into genetics basis of mosquito competence for malaria parasites.</title>
        <authorList>
            <person name="Zhou D."/>
            <person name="Zhang D."/>
            <person name="Ding G."/>
            <person name="Shi L."/>
            <person name="Hou Q."/>
            <person name="Ye Y."/>
            <person name="Xu Y."/>
            <person name="Zhou H."/>
            <person name="Xiong C."/>
            <person name="Li S."/>
            <person name="Yu J."/>
            <person name="Hong S."/>
            <person name="Yu X."/>
            <person name="Zou P."/>
            <person name="Chen C."/>
            <person name="Chang X."/>
            <person name="Wang W."/>
            <person name="Lv Y."/>
            <person name="Sun Y."/>
            <person name="Ma L."/>
            <person name="Shen B."/>
            <person name="Zhu C."/>
        </authorList>
    </citation>
    <scope>NUCLEOTIDE SEQUENCE [LARGE SCALE GENOMIC DNA]</scope>
</reference>
<gene>
    <name evidence="1" type="ORF">ZHAS_00001430</name>
</gene>
<dbReference type="EMBL" id="ATLV01006295">
    <property type="status" value="NOT_ANNOTATED_CDS"/>
    <property type="molecule type" value="Genomic_DNA"/>
</dbReference>
<accession>A0A084VBB2</accession>